<reference evidence="8 9" key="1">
    <citation type="submission" date="2018-01" db="EMBL/GenBank/DDBJ databases">
        <title>Draft genome sequence of Sphaerisporangium sp. 7K107.</title>
        <authorList>
            <person name="Sahin N."/>
            <person name="Saygin H."/>
            <person name="Ay H."/>
        </authorList>
    </citation>
    <scope>NUCLEOTIDE SEQUENCE [LARGE SCALE GENOMIC DNA]</scope>
    <source>
        <strain evidence="8 9">7K107</strain>
    </source>
</reference>
<evidence type="ECO:0000256" key="7">
    <source>
        <dbReference type="SAM" id="Phobius"/>
    </source>
</evidence>
<feature type="transmembrane region" description="Helical" evidence="7">
    <location>
        <begin position="352"/>
        <end position="372"/>
    </location>
</feature>
<keyword evidence="9" id="KW-1185">Reference proteome</keyword>
<evidence type="ECO:0000256" key="5">
    <source>
        <dbReference type="ARBA" id="ARBA00023136"/>
    </source>
</evidence>
<dbReference type="Proteomes" id="UP000248544">
    <property type="component" value="Unassembled WGS sequence"/>
</dbReference>
<dbReference type="PANTHER" id="PTHR42770:SF16">
    <property type="entry name" value="AMINO ACID PERMEASE"/>
    <property type="match status" value="1"/>
</dbReference>
<feature type="transmembrane region" description="Helical" evidence="7">
    <location>
        <begin position="64"/>
        <end position="84"/>
    </location>
</feature>
<feature type="transmembrane region" description="Helical" evidence="7">
    <location>
        <begin position="301"/>
        <end position="331"/>
    </location>
</feature>
<feature type="compositionally biased region" description="Polar residues" evidence="6">
    <location>
        <begin position="1"/>
        <end position="12"/>
    </location>
</feature>
<protein>
    <submittedName>
        <fullName evidence="8">Amino acid permease</fullName>
    </submittedName>
</protein>
<evidence type="ECO:0000313" key="9">
    <source>
        <dbReference type="Proteomes" id="UP000248544"/>
    </source>
</evidence>
<evidence type="ECO:0000256" key="4">
    <source>
        <dbReference type="ARBA" id="ARBA00022989"/>
    </source>
</evidence>
<feature type="transmembrane region" description="Helical" evidence="7">
    <location>
        <begin position="37"/>
        <end position="58"/>
    </location>
</feature>
<evidence type="ECO:0000313" key="8">
    <source>
        <dbReference type="EMBL" id="PZG30609.1"/>
    </source>
</evidence>
<dbReference type="EMBL" id="POUA01000347">
    <property type="protein sequence ID" value="PZG30609.1"/>
    <property type="molecule type" value="Genomic_DNA"/>
</dbReference>
<feature type="transmembrane region" description="Helical" evidence="7">
    <location>
        <begin position="384"/>
        <end position="406"/>
    </location>
</feature>
<evidence type="ECO:0000256" key="6">
    <source>
        <dbReference type="SAM" id="MobiDB-lite"/>
    </source>
</evidence>
<feature type="transmembrane region" description="Helical" evidence="7">
    <location>
        <begin position="174"/>
        <end position="193"/>
    </location>
</feature>
<proteinExistence type="predicted"/>
<sequence>MSRSSDVSDQTSPPAPDGIERFGYKQELKRSLGFADLLIYGLIFMVPIAPFGIFGSVFNASGGMVALAYAIGMVAMAFTALSYAQMARAFPMAGSVYTYAGRGIGAPVGFLAGWAILLDYVLVPSLLYLVASTAMASIVPAVPIWAWLIGFVLLNTVVNYFGIQMTAKTNRIMLVAELIVLAIFLVIGVGALIQGKGGGDPLSPLFDAGTFSWPLIFGATSVAVLSFLGFDGISMLAEESREDGRRLGRSMVYALGLAGLLFITQTWVAALLTPDRDRLLAEGDAAGSAFYDTAAFAGGPWLGVLTAVATAVAWGFANSLVAQAATSRLLFAMGRDGQLPRVLGRVHPTRRVPVNAIFLVAGISLALGLFMSTLKDGITPLSTLVNFGAMCAFLVLHVSVVVHYLIRKRSRNWWAHLVAPAIGFVILVFVVVNAQVAAQRLGFAWFGIGVIVLIGSYLLGRKPTLATEQDAKETEQDAREV</sequence>
<comment type="caution">
    <text evidence="8">The sequence shown here is derived from an EMBL/GenBank/DDBJ whole genome shotgun (WGS) entry which is preliminary data.</text>
</comment>
<evidence type="ECO:0000256" key="1">
    <source>
        <dbReference type="ARBA" id="ARBA00004651"/>
    </source>
</evidence>
<feature type="transmembrane region" description="Helical" evidence="7">
    <location>
        <begin position="142"/>
        <end position="162"/>
    </location>
</feature>
<organism evidence="8 9">
    <name type="scientific">Spongiactinospora gelatinilytica</name>
    <dbReference type="NCBI Taxonomy" id="2666298"/>
    <lineage>
        <taxon>Bacteria</taxon>
        <taxon>Bacillati</taxon>
        <taxon>Actinomycetota</taxon>
        <taxon>Actinomycetes</taxon>
        <taxon>Streptosporangiales</taxon>
        <taxon>Streptosporangiaceae</taxon>
        <taxon>Spongiactinospora</taxon>
    </lineage>
</organism>
<keyword evidence="2" id="KW-1003">Cell membrane</keyword>
<dbReference type="InterPro" id="IPR050367">
    <property type="entry name" value="APC_superfamily"/>
</dbReference>
<feature type="transmembrane region" description="Helical" evidence="7">
    <location>
        <begin position="251"/>
        <end position="272"/>
    </location>
</feature>
<feature type="transmembrane region" description="Helical" evidence="7">
    <location>
        <begin position="213"/>
        <end position="230"/>
    </location>
</feature>
<dbReference type="Pfam" id="PF13520">
    <property type="entry name" value="AA_permease_2"/>
    <property type="match status" value="1"/>
</dbReference>
<comment type="subcellular location">
    <subcellularLocation>
        <location evidence="1">Cell membrane</location>
        <topology evidence="1">Multi-pass membrane protein</topology>
    </subcellularLocation>
</comment>
<keyword evidence="3 7" id="KW-0812">Transmembrane</keyword>
<dbReference type="PANTHER" id="PTHR42770">
    <property type="entry name" value="AMINO ACID TRANSPORTER-RELATED"/>
    <property type="match status" value="1"/>
</dbReference>
<dbReference type="RefSeq" id="WP_111170928.1">
    <property type="nucleotide sequence ID" value="NZ_POUA01000347.1"/>
</dbReference>
<keyword evidence="4 7" id="KW-1133">Transmembrane helix</keyword>
<feature type="transmembrane region" description="Helical" evidence="7">
    <location>
        <begin position="413"/>
        <end position="436"/>
    </location>
</feature>
<dbReference type="GO" id="GO:0005886">
    <property type="term" value="C:plasma membrane"/>
    <property type="evidence" value="ECO:0007669"/>
    <property type="project" value="UniProtKB-SubCell"/>
</dbReference>
<dbReference type="GO" id="GO:0022857">
    <property type="term" value="F:transmembrane transporter activity"/>
    <property type="evidence" value="ECO:0007669"/>
    <property type="project" value="InterPro"/>
</dbReference>
<keyword evidence="5 7" id="KW-0472">Membrane</keyword>
<feature type="transmembrane region" description="Helical" evidence="7">
    <location>
        <begin position="104"/>
        <end position="130"/>
    </location>
</feature>
<evidence type="ECO:0000256" key="2">
    <source>
        <dbReference type="ARBA" id="ARBA00022475"/>
    </source>
</evidence>
<gene>
    <name evidence="8" type="ORF">C1I98_31000</name>
</gene>
<name>A0A2W2FKW0_9ACTN</name>
<evidence type="ECO:0000256" key="3">
    <source>
        <dbReference type="ARBA" id="ARBA00022692"/>
    </source>
</evidence>
<dbReference type="Gene3D" id="1.20.1740.10">
    <property type="entry name" value="Amino acid/polyamine transporter I"/>
    <property type="match status" value="1"/>
</dbReference>
<dbReference type="InterPro" id="IPR002293">
    <property type="entry name" value="AA/rel_permease1"/>
</dbReference>
<dbReference type="PIRSF" id="PIRSF006060">
    <property type="entry name" value="AA_transporter"/>
    <property type="match status" value="1"/>
</dbReference>
<dbReference type="AlphaFoldDB" id="A0A2W2FKW0"/>
<feature type="transmembrane region" description="Helical" evidence="7">
    <location>
        <begin position="442"/>
        <end position="460"/>
    </location>
</feature>
<accession>A0A2W2FKW0</accession>
<feature type="region of interest" description="Disordered" evidence="6">
    <location>
        <begin position="1"/>
        <end position="20"/>
    </location>
</feature>